<feature type="domain" description="Rieske" evidence="10">
    <location>
        <begin position="52"/>
        <end position="145"/>
    </location>
</feature>
<dbReference type="PANTHER" id="PTHR10134">
    <property type="entry name" value="CYTOCHROME B-C1 COMPLEX SUBUNIT RIESKE, MITOCHONDRIAL"/>
    <property type="match status" value="1"/>
</dbReference>
<evidence type="ECO:0000256" key="6">
    <source>
        <dbReference type="ARBA" id="ARBA00023014"/>
    </source>
</evidence>
<keyword evidence="6" id="KW-0411">Iron-sulfur</keyword>
<dbReference type="PROSITE" id="PS51296">
    <property type="entry name" value="RIESKE"/>
    <property type="match status" value="1"/>
</dbReference>
<organism evidence="11 12">
    <name type="scientific">Amycolatopsis cynarae</name>
    <dbReference type="NCBI Taxonomy" id="2995223"/>
    <lineage>
        <taxon>Bacteria</taxon>
        <taxon>Bacillati</taxon>
        <taxon>Actinomycetota</taxon>
        <taxon>Actinomycetes</taxon>
        <taxon>Pseudonocardiales</taxon>
        <taxon>Pseudonocardiaceae</taxon>
        <taxon>Amycolatopsis</taxon>
    </lineage>
</organism>
<dbReference type="Pfam" id="PF00355">
    <property type="entry name" value="Rieske"/>
    <property type="match status" value="1"/>
</dbReference>
<keyword evidence="12" id="KW-1185">Reference proteome</keyword>
<keyword evidence="4" id="KW-0479">Metal-binding</keyword>
<comment type="cofactor">
    <cofactor evidence="9">
        <name>[2Fe-2S] cluster</name>
        <dbReference type="ChEBI" id="CHEBI:190135"/>
    </cofactor>
</comment>
<dbReference type="PROSITE" id="PS51318">
    <property type="entry name" value="TAT"/>
    <property type="match status" value="1"/>
</dbReference>
<dbReference type="CDD" id="cd03467">
    <property type="entry name" value="Rieske"/>
    <property type="match status" value="1"/>
</dbReference>
<name>A0ABY7AT80_9PSEU</name>
<dbReference type="SUPFAM" id="SSF50022">
    <property type="entry name" value="ISP domain"/>
    <property type="match status" value="1"/>
</dbReference>
<protein>
    <recommendedName>
        <fullName evidence="2">Cytochrome bc1 complex Rieske iron-sulfur subunit</fullName>
    </recommendedName>
    <alternativeName>
        <fullName evidence="8">Cytochrome bc1 reductase complex subunit QcrA</fullName>
    </alternativeName>
</protein>
<evidence type="ECO:0000256" key="4">
    <source>
        <dbReference type="ARBA" id="ARBA00022723"/>
    </source>
</evidence>
<sequence length="146" mass="14396">MTAELPTRRTALTTGAAVATGAVALVACGPGPGTDIPRAATPSGPGSVPAGITVASLSDIPVGQAKSVTIDEKEAVVARPTDTTAVCFSATCTHQGCIVKPSGDKLDCPCHGSVFNAMTGAVEHGPARRPLPAIPVKVDGGKVVTA</sequence>
<evidence type="ECO:0000256" key="1">
    <source>
        <dbReference type="ARBA" id="ARBA00002494"/>
    </source>
</evidence>
<evidence type="ECO:0000313" key="11">
    <source>
        <dbReference type="EMBL" id="WAL63111.1"/>
    </source>
</evidence>
<evidence type="ECO:0000256" key="5">
    <source>
        <dbReference type="ARBA" id="ARBA00023004"/>
    </source>
</evidence>
<reference evidence="11" key="1">
    <citation type="submission" date="2022-11" db="EMBL/GenBank/DDBJ databases">
        <authorList>
            <person name="Mo P."/>
        </authorList>
    </citation>
    <scope>NUCLEOTIDE SEQUENCE</scope>
    <source>
        <strain evidence="11">HUAS 11-8</strain>
    </source>
</reference>
<evidence type="ECO:0000256" key="9">
    <source>
        <dbReference type="ARBA" id="ARBA00034078"/>
    </source>
</evidence>
<evidence type="ECO:0000256" key="2">
    <source>
        <dbReference type="ARBA" id="ARBA00015816"/>
    </source>
</evidence>
<gene>
    <name evidence="11" type="ORF">ORV05_18930</name>
</gene>
<comment type="function">
    <text evidence="1">Iron-sulfur subunit of the cytochrome bc1 complex, an essential component of the respiratory electron transport chain required for ATP synthesis. The bc1 complex catalyzes the oxidation of menaquinol and the reduction of cytochrome c in the respiratory chain. The bc1 complex operates through a Q-cycle mechanism that couples electron transfer to generation of the proton gradient that drives ATP synthesis.</text>
</comment>
<proteinExistence type="predicted"/>
<dbReference type="Gene3D" id="2.102.10.10">
    <property type="entry name" value="Rieske [2Fe-2S] iron-sulphur domain"/>
    <property type="match status" value="1"/>
</dbReference>
<evidence type="ECO:0000256" key="3">
    <source>
        <dbReference type="ARBA" id="ARBA00022714"/>
    </source>
</evidence>
<dbReference type="RefSeq" id="WP_268440794.1">
    <property type="nucleotide sequence ID" value="NZ_CP113836.1"/>
</dbReference>
<dbReference type="InterPro" id="IPR017941">
    <property type="entry name" value="Rieske_2Fe-2S"/>
</dbReference>
<evidence type="ECO:0000256" key="8">
    <source>
        <dbReference type="ARBA" id="ARBA00029586"/>
    </source>
</evidence>
<dbReference type="InterPro" id="IPR036922">
    <property type="entry name" value="Rieske_2Fe-2S_sf"/>
</dbReference>
<evidence type="ECO:0000256" key="7">
    <source>
        <dbReference type="ARBA" id="ARBA00023157"/>
    </source>
</evidence>
<keyword evidence="5" id="KW-0408">Iron</keyword>
<keyword evidence="7" id="KW-1015">Disulfide bond</keyword>
<dbReference type="InterPro" id="IPR006311">
    <property type="entry name" value="TAT_signal"/>
</dbReference>
<dbReference type="InterPro" id="IPR014349">
    <property type="entry name" value="Rieske_Fe-S_prot"/>
</dbReference>
<dbReference type="PRINTS" id="PR00162">
    <property type="entry name" value="RIESKE"/>
</dbReference>
<evidence type="ECO:0000259" key="10">
    <source>
        <dbReference type="PROSITE" id="PS51296"/>
    </source>
</evidence>
<dbReference type="InterPro" id="IPR005805">
    <property type="entry name" value="Rieske_Fe-S_prot_C"/>
</dbReference>
<dbReference type="Proteomes" id="UP001163203">
    <property type="component" value="Chromosome"/>
</dbReference>
<accession>A0ABY7AT80</accession>
<evidence type="ECO:0000313" key="12">
    <source>
        <dbReference type="Proteomes" id="UP001163203"/>
    </source>
</evidence>
<dbReference type="EMBL" id="CP113836">
    <property type="protein sequence ID" value="WAL63111.1"/>
    <property type="molecule type" value="Genomic_DNA"/>
</dbReference>
<keyword evidence="3" id="KW-0001">2Fe-2S</keyword>